<protein>
    <submittedName>
        <fullName evidence="2">Uncharacterized protein</fullName>
    </submittedName>
</protein>
<organism evidence="2 3">
    <name type="scientific">Desulfosporosinus meridiei (strain ATCC BAA-275 / DSM 13257 / KCTC 12902 / NCIMB 13706 / S10)</name>
    <dbReference type="NCBI Taxonomy" id="768704"/>
    <lineage>
        <taxon>Bacteria</taxon>
        <taxon>Bacillati</taxon>
        <taxon>Bacillota</taxon>
        <taxon>Clostridia</taxon>
        <taxon>Eubacteriales</taxon>
        <taxon>Desulfitobacteriaceae</taxon>
        <taxon>Desulfosporosinus</taxon>
    </lineage>
</organism>
<name>J7ILS6_DESMD</name>
<keyword evidence="1" id="KW-1133">Transmembrane helix</keyword>
<dbReference type="KEGG" id="dmi:Desmer_0476"/>
<reference evidence="3" key="2">
    <citation type="submission" date="2012-08" db="EMBL/GenBank/DDBJ databases">
        <title>Finished genome of Desulfosporosinus meridiei DSM 13257.</title>
        <authorList>
            <person name="Huntemann M."/>
            <person name="Wei C.-L."/>
            <person name="Han J."/>
            <person name="Detter J.C."/>
            <person name="Han C."/>
            <person name="Davenport K."/>
            <person name="Daligault H."/>
            <person name="Erkkila T."/>
            <person name="Gu W."/>
            <person name="Munk A.C.C."/>
            <person name="Teshima H."/>
            <person name="Xu Y."/>
            <person name="Chain P."/>
            <person name="Tapia R."/>
            <person name="Chen A."/>
            <person name="Krypides N."/>
            <person name="Mavromatis K."/>
            <person name="Markowitz V."/>
            <person name="Szeto E."/>
            <person name="Ivanova N."/>
            <person name="Mikhailova N."/>
            <person name="Ovchinnikova G."/>
            <person name="Pagani I."/>
            <person name="Pati A."/>
            <person name="Goodwin L."/>
            <person name="Peters L."/>
            <person name="Pitluck S."/>
            <person name="Woyke T."/>
            <person name="Pester M."/>
            <person name="Spring S."/>
            <person name="Ollivier B."/>
            <person name="Rattei T."/>
            <person name="Klenk H.-P."/>
            <person name="Wagner M."/>
            <person name="Loy A."/>
        </authorList>
    </citation>
    <scope>NUCLEOTIDE SEQUENCE [LARGE SCALE GENOMIC DNA]</scope>
    <source>
        <strain evidence="3">ATCC BAA-275 / DSM 13257 / NCIMB 13706 / S10</strain>
    </source>
</reference>
<sequence>MKLNLPYLYYYLTFAFGLLFLILVFIPKQELRKLFWFGILWGSGLDFIVEHLYHFVNLTRYQHAEPFNVGILPLWTILAWAPAVMLFIYFLPQRRERYIYWVYVIIWSSFICSVAVILKQIGLLVFINGGPWIWFIGSFVFLSLMSKYYQFLEATRPSL</sequence>
<dbReference type="EMBL" id="CP003629">
    <property type="protein sequence ID" value="AFQ42525.1"/>
    <property type="molecule type" value="Genomic_DNA"/>
</dbReference>
<feature type="transmembrane region" description="Helical" evidence="1">
    <location>
        <begin position="98"/>
        <end position="126"/>
    </location>
</feature>
<evidence type="ECO:0000313" key="2">
    <source>
        <dbReference type="EMBL" id="AFQ42525.1"/>
    </source>
</evidence>
<feature type="transmembrane region" description="Helical" evidence="1">
    <location>
        <begin position="73"/>
        <end position="91"/>
    </location>
</feature>
<evidence type="ECO:0000256" key="1">
    <source>
        <dbReference type="SAM" id="Phobius"/>
    </source>
</evidence>
<feature type="transmembrane region" description="Helical" evidence="1">
    <location>
        <begin position="34"/>
        <end position="53"/>
    </location>
</feature>
<keyword evidence="3" id="KW-1185">Reference proteome</keyword>
<keyword evidence="1" id="KW-0472">Membrane</keyword>
<keyword evidence="1" id="KW-0812">Transmembrane</keyword>
<dbReference type="HOGENOM" id="CLU_1658003_0_0_9"/>
<feature type="transmembrane region" description="Helical" evidence="1">
    <location>
        <begin position="132"/>
        <end position="149"/>
    </location>
</feature>
<accession>J7ILS6</accession>
<gene>
    <name evidence="2" type="ordered locus">Desmer_0476</name>
</gene>
<evidence type="ECO:0000313" key="3">
    <source>
        <dbReference type="Proteomes" id="UP000005262"/>
    </source>
</evidence>
<feature type="transmembrane region" description="Helical" evidence="1">
    <location>
        <begin position="6"/>
        <end position="27"/>
    </location>
</feature>
<dbReference type="Proteomes" id="UP000005262">
    <property type="component" value="Chromosome"/>
</dbReference>
<dbReference type="AlphaFoldDB" id="J7ILS6"/>
<proteinExistence type="predicted"/>
<reference evidence="2 3" key="1">
    <citation type="journal article" date="2012" name="J. Bacteriol.">
        <title>Complete genome sequences of Desulfosporosinus orientis DSM765T, Desulfosporosinus youngiae DSM17734T, Desulfosporosinus meridiei DSM13257T, and Desulfosporosinus acidiphilus DSM22704T.</title>
        <authorList>
            <person name="Pester M."/>
            <person name="Brambilla E."/>
            <person name="Alazard D."/>
            <person name="Rattei T."/>
            <person name="Weinmaier T."/>
            <person name="Han J."/>
            <person name="Lucas S."/>
            <person name="Lapidus A."/>
            <person name="Cheng J.F."/>
            <person name="Goodwin L."/>
            <person name="Pitluck S."/>
            <person name="Peters L."/>
            <person name="Ovchinnikova G."/>
            <person name="Teshima H."/>
            <person name="Detter J.C."/>
            <person name="Han C.S."/>
            <person name="Tapia R."/>
            <person name="Land M.L."/>
            <person name="Hauser L."/>
            <person name="Kyrpides N.C."/>
            <person name="Ivanova N.N."/>
            <person name="Pagani I."/>
            <person name="Huntmann M."/>
            <person name="Wei C.L."/>
            <person name="Davenport K.W."/>
            <person name="Daligault H."/>
            <person name="Chain P.S."/>
            <person name="Chen A."/>
            <person name="Mavromatis K."/>
            <person name="Markowitz V."/>
            <person name="Szeto E."/>
            <person name="Mikhailova N."/>
            <person name="Pati A."/>
            <person name="Wagner M."/>
            <person name="Woyke T."/>
            <person name="Ollivier B."/>
            <person name="Klenk H.P."/>
            <person name="Spring S."/>
            <person name="Loy A."/>
        </authorList>
    </citation>
    <scope>NUCLEOTIDE SEQUENCE [LARGE SCALE GENOMIC DNA]</scope>
    <source>
        <strain evidence="3">ATCC BAA-275 / DSM 13257 / NCIMB 13706 / S10</strain>
    </source>
</reference>